<comment type="caution">
    <text evidence="7">The sequence shown here is derived from an EMBL/GenBank/DDBJ whole genome shotgun (WGS) entry which is preliminary data.</text>
</comment>
<gene>
    <name evidence="7" type="ORF">PCOR1329_LOCUS1207</name>
</gene>
<dbReference type="EC" id="2.1.1.6" evidence="1"/>
<dbReference type="SUPFAM" id="SSF53335">
    <property type="entry name" value="S-adenosyl-L-methionine-dependent methyltransferases"/>
    <property type="match status" value="1"/>
</dbReference>
<accession>A0ABN9PAP4</accession>
<proteinExistence type="inferred from homology"/>
<evidence type="ECO:0000256" key="3">
    <source>
        <dbReference type="ARBA" id="ARBA00022679"/>
    </source>
</evidence>
<evidence type="ECO:0000256" key="1">
    <source>
        <dbReference type="ARBA" id="ARBA00012880"/>
    </source>
</evidence>
<evidence type="ECO:0000256" key="5">
    <source>
        <dbReference type="ARBA" id="ARBA00022939"/>
    </source>
</evidence>
<reference evidence="7" key="1">
    <citation type="submission" date="2023-10" db="EMBL/GenBank/DDBJ databases">
        <authorList>
            <person name="Chen Y."/>
            <person name="Shah S."/>
            <person name="Dougan E. K."/>
            <person name="Thang M."/>
            <person name="Chan C."/>
        </authorList>
    </citation>
    <scope>NUCLEOTIDE SEQUENCE [LARGE SCALE GENOMIC DNA]</scope>
</reference>
<evidence type="ECO:0000256" key="2">
    <source>
        <dbReference type="ARBA" id="ARBA00022603"/>
    </source>
</evidence>
<name>A0ABN9PAP4_9DINO</name>
<dbReference type="Pfam" id="PF01596">
    <property type="entry name" value="Methyltransf_3"/>
    <property type="match status" value="1"/>
</dbReference>
<evidence type="ECO:0000313" key="7">
    <source>
        <dbReference type="EMBL" id="CAK0789722.1"/>
    </source>
</evidence>
<dbReference type="PANTHER" id="PTHR43836:SF2">
    <property type="entry name" value="CATECHOL O-METHYLTRANSFERASE 1-RELATED"/>
    <property type="match status" value="1"/>
</dbReference>
<keyword evidence="4" id="KW-0949">S-adenosyl-L-methionine</keyword>
<dbReference type="InterPro" id="IPR029063">
    <property type="entry name" value="SAM-dependent_MTases_sf"/>
</dbReference>
<keyword evidence="3" id="KW-0808">Transferase</keyword>
<dbReference type="Gene3D" id="3.40.50.150">
    <property type="entry name" value="Vaccinia Virus protein VP39"/>
    <property type="match status" value="1"/>
</dbReference>
<comment type="similarity">
    <text evidence="6">Belongs to the class I-like SAM-binding methyltransferase superfamily. Cation-dependent O-methyltransferase family.</text>
</comment>
<evidence type="ECO:0000313" key="8">
    <source>
        <dbReference type="Proteomes" id="UP001189429"/>
    </source>
</evidence>
<protein>
    <recommendedName>
        <fullName evidence="1">catechol O-methyltransferase</fullName>
        <ecNumber evidence="1">2.1.1.6</ecNumber>
    </recommendedName>
</protein>
<keyword evidence="2" id="KW-0489">Methyltransferase</keyword>
<dbReference type="Proteomes" id="UP001189429">
    <property type="component" value="Unassembled WGS sequence"/>
</dbReference>
<keyword evidence="8" id="KW-1185">Reference proteome</keyword>
<dbReference type="EMBL" id="CAUYUJ010000291">
    <property type="protein sequence ID" value="CAK0789722.1"/>
    <property type="molecule type" value="Genomic_DNA"/>
</dbReference>
<sequence length="331" mass="36702">MTDIPKVPVGKPYSKELRLLKHVFETATKGDPVSVCNAIESYGTDTLGPTSQWLKIAGDVKTLVLTNAVGAAHPRGAILEVGCYCGYSSSRMAAAAPKGHICTLEVDPVHVIVARNVHLFGGISDRVDVWTGHSKDLVARIEGRYGGPGMFKVGAVFFDQKGSRYDEDLVNLEKQGMMLPGALVVADNVLKPGAPIWCWRLFKGVNYFSQIVSMNEFAMPSEDWMTLCIRRTEMPPVQRQEWPRKPLTEEDLANMGDETNPLKQRLPMEGLPVPTQEMKTMNWECDRVRERAFSAVRSVTFQEWSEFAADLKKKMADHDIVVTVDATTATG</sequence>
<dbReference type="InterPro" id="IPR002935">
    <property type="entry name" value="SAM_O-MeTrfase"/>
</dbReference>
<evidence type="ECO:0000256" key="4">
    <source>
        <dbReference type="ARBA" id="ARBA00022691"/>
    </source>
</evidence>
<dbReference type="PANTHER" id="PTHR43836">
    <property type="entry name" value="CATECHOL O-METHYLTRANSFERASE 1-RELATED"/>
    <property type="match status" value="1"/>
</dbReference>
<keyword evidence="5" id="KW-0128">Catecholamine metabolism</keyword>
<organism evidence="7 8">
    <name type="scientific">Prorocentrum cordatum</name>
    <dbReference type="NCBI Taxonomy" id="2364126"/>
    <lineage>
        <taxon>Eukaryota</taxon>
        <taxon>Sar</taxon>
        <taxon>Alveolata</taxon>
        <taxon>Dinophyceae</taxon>
        <taxon>Prorocentrales</taxon>
        <taxon>Prorocentraceae</taxon>
        <taxon>Prorocentrum</taxon>
    </lineage>
</organism>
<dbReference type="PROSITE" id="PS51682">
    <property type="entry name" value="SAM_OMT_I"/>
    <property type="match status" value="1"/>
</dbReference>
<evidence type="ECO:0000256" key="6">
    <source>
        <dbReference type="ARBA" id="ARBA00023453"/>
    </source>
</evidence>